<dbReference type="InterPro" id="IPR036386">
    <property type="entry name" value="HscB_C_sf"/>
</dbReference>
<evidence type="ECO:0000259" key="4">
    <source>
        <dbReference type="PROSITE" id="PS50076"/>
    </source>
</evidence>
<dbReference type="SMART" id="SM00271">
    <property type="entry name" value="DnaJ"/>
    <property type="match status" value="1"/>
</dbReference>
<dbReference type="InterPro" id="IPR001623">
    <property type="entry name" value="DnaJ_domain"/>
</dbReference>
<comment type="caution">
    <text evidence="5">The sequence shown here is derived from an EMBL/GenBank/DDBJ whole genome shotgun (WGS) entry which is preliminary data.</text>
</comment>
<feature type="domain" description="J" evidence="4">
    <location>
        <begin position="83"/>
        <end position="157"/>
    </location>
</feature>
<feature type="compositionally biased region" description="Polar residues" evidence="3">
    <location>
        <begin position="35"/>
        <end position="54"/>
    </location>
</feature>
<dbReference type="Gene3D" id="1.20.1280.20">
    <property type="entry name" value="HscB, C-terminal domain"/>
    <property type="match status" value="1"/>
</dbReference>
<dbReference type="InterPro" id="IPR009073">
    <property type="entry name" value="HscB_oligo_C"/>
</dbReference>
<dbReference type="SUPFAM" id="SSF46565">
    <property type="entry name" value="Chaperone J-domain"/>
    <property type="match status" value="1"/>
</dbReference>
<comment type="similarity">
    <text evidence="1">Belongs to the HscB family.</text>
</comment>
<dbReference type="PANTHER" id="PTHR14021">
    <property type="entry name" value="IRON-SULFUR CLUSTER CO-CHAPERONE PROTEIN HSCB"/>
    <property type="match status" value="1"/>
</dbReference>
<keyword evidence="6" id="KW-1185">Reference proteome</keyword>
<evidence type="ECO:0000313" key="5">
    <source>
        <dbReference type="EMBL" id="KAL1302472.1"/>
    </source>
</evidence>
<sequence length="255" mass="28482">MRASMMRLQGSLQRKAIASIATTRQPALRLAPLASDTQNSSRAPSASHNFSTTSVRRDDKPSHNNSPPNTTSRESILPQTHYDIFPSLGPAAIPPAGTFALDLGALKREFLQLQGRAHPDRVATDKKRQAEAASARINEAYKTLQNPLLRAQYLLSLRGIDVAEDETAKVEDQDLLMEVLETREVIEEAQTEEDLVPLKETNEKRVDASVAILDEAFRTDDLDTAKREAVKLRYWINIRESIHAWEQGKPVVLNH</sequence>
<gene>
    <name evidence="5" type="ORF">AAFC00_002863</name>
</gene>
<dbReference type="InterPro" id="IPR036869">
    <property type="entry name" value="J_dom_sf"/>
</dbReference>
<feature type="compositionally biased region" description="Polar residues" evidence="3">
    <location>
        <begin position="63"/>
        <end position="78"/>
    </location>
</feature>
<dbReference type="EMBL" id="JBFMKM010000012">
    <property type="protein sequence ID" value="KAL1302472.1"/>
    <property type="molecule type" value="Genomic_DNA"/>
</dbReference>
<dbReference type="InterPro" id="IPR004640">
    <property type="entry name" value="HscB"/>
</dbReference>
<dbReference type="PROSITE" id="PS50076">
    <property type="entry name" value="DNAJ_2"/>
    <property type="match status" value="1"/>
</dbReference>
<evidence type="ECO:0000256" key="1">
    <source>
        <dbReference type="ARBA" id="ARBA00010476"/>
    </source>
</evidence>
<dbReference type="RefSeq" id="XP_069198748.1">
    <property type="nucleotide sequence ID" value="XM_069342247.1"/>
</dbReference>
<accession>A0ABR3P8H6</accession>
<feature type="region of interest" description="Disordered" evidence="3">
    <location>
        <begin position="34"/>
        <end position="78"/>
    </location>
</feature>
<protein>
    <recommendedName>
        <fullName evidence="4">J domain-containing protein</fullName>
    </recommendedName>
</protein>
<evidence type="ECO:0000313" key="6">
    <source>
        <dbReference type="Proteomes" id="UP001562354"/>
    </source>
</evidence>
<evidence type="ECO:0000256" key="2">
    <source>
        <dbReference type="ARBA" id="ARBA00023186"/>
    </source>
</evidence>
<dbReference type="SUPFAM" id="SSF47144">
    <property type="entry name" value="HSC20 (HSCB), C-terminal oligomerisation domain"/>
    <property type="match status" value="1"/>
</dbReference>
<proteinExistence type="inferred from homology"/>
<dbReference type="Gene3D" id="1.10.287.110">
    <property type="entry name" value="DnaJ domain"/>
    <property type="match status" value="1"/>
</dbReference>
<dbReference type="PANTHER" id="PTHR14021:SF15">
    <property type="entry name" value="IRON-SULFUR CLUSTER CO-CHAPERONE PROTEIN HSCB"/>
    <property type="match status" value="1"/>
</dbReference>
<reference evidence="5 6" key="1">
    <citation type="submission" date="2024-07" db="EMBL/GenBank/DDBJ databases">
        <title>Draft sequence of the Neodothiora populina.</title>
        <authorList>
            <person name="Drown D.D."/>
            <person name="Schuette U.S."/>
            <person name="Buechlein A.B."/>
            <person name="Rusch D.R."/>
            <person name="Winton L.W."/>
            <person name="Adams G.A."/>
        </authorList>
    </citation>
    <scope>NUCLEOTIDE SEQUENCE [LARGE SCALE GENOMIC DNA]</scope>
    <source>
        <strain evidence="5 6">CPC 39397</strain>
    </source>
</reference>
<dbReference type="Pfam" id="PF07743">
    <property type="entry name" value="HSCB_C"/>
    <property type="match status" value="1"/>
</dbReference>
<keyword evidence="2" id="KW-0143">Chaperone</keyword>
<name>A0ABR3P8H6_9PEZI</name>
<dbReference type="GeneID" id="95976565"/>
<evidence type="ECO:0000256" key="3">
    <source>
        <dbReference type="SAM" id="MobiDB-lite"/>
    </source>
</evidence>
<organism evidence="5 6">
    <name type="scientific">Neodothiora populina</name>
    <dbReference type="NCBI Taxonomy" id="2781224"/>
    <lineage>
        <taxon>Eukaryota</taxon>
        <taxon>Fungi</taxon>
        <taxon>Dikarya</taxon>
        <taxon>Ascomycota</taxon>
        <taxon>Pezizomycotina</taxon>
        <taxon>Dothideomycetes</taxon>
        <taxon>Dothideomycetidae</taxon>
        <taxon>Dothideales</taxon>
        <taxon>Dothioraceae</taxon>
        <taxon>Neodothiora</taxon>
    </lineage>
</organism>
<dbReference type="NCBIfam" id="TIGR00714">
    <property type="entry name" value="hscB"/>
    <property type="match status" value="1"/>
</dbReference>
<dbReference type="Proteomes" id="UP001562354">
    <property type="component" value="Unassembled WGS sequence"/>
</dbReference>